<dbReference type="Proteomes" id="UP001163324">
    <property type="component" value="Chromosome 8"/>
</dbReference>
<sequence length="68" mass="7421">MVQFGHKLATCATLVLTRVPYFAVGLFFAFSPLSAAKLPTINNRPRPQAISNTTPNNKRPVIHGSLNN</sequence>
<evidence type="ECO:0000313" key="1">
    <source>
        <dbReference type="EMBL" id="KAI9897213.1"/>
    </source>
</evidence>
<protein>
    <submittedName>
        <fullName evidence="1">Uncharacterized protein</fullName>
    </submittedName>
</protein>
<dbReference type="EMBL" id="CM047947">
    <property type="protein sequence ID" value="KAI9897213.1"/>
    <property type="molecule type" value="Genomic_DNA"/>
</dbReference>
<evidence type="ECO:0000313" key="2">
    <source>
        <dbReference type="Proteomes" id="UP001163324"/>
    </source>
</evidence>
<comment type="caution">
    <text evidence="1">The sequence shown here is derived from an EMBL/GenBank/DDBJ whole genome shotgun (WGS) entry which is preliminary data.</text>
</comment>
<organism evidence="1 2">
    <name type="scientific">Trichothecium roseum</name>
    <dbReference type="NCBI Taxonomy" id="47278"/>
    <lineage>
        <taxon>Eukaryota</taxon>
        <taxon>Fungi</taxon>
        <taxon>Dikarya</taxon>
        <taxon>Ascomycota</taxon>
        <taxon>Pezizomycotina</taxon>
        <taxon>Sordariomycetes</taxon>
        <taxon>Hypocreomycetidae</taxon>
        <taxon>Hypocreales</taxon>
        <taxon>Hypocreales incertae sedis</taxon>
        <taxon>Trichothecium</taxon>
    </lineage>
</organism>
<proteinExistence type="predicted"/>
<gene>
    <name evidence="1" type="ORF">N3K66_008235</name>
</gene>
<name>A0ACC0USX7_9HYPO</name>
<keyword evidence="2" id="KW-1185">Reference proteome</keyword>
<accession>A0ACC0USX7</accession>
<reference evidence="1" key="1">
    <citation type="submission" date="2022-10" db="EMBL/GenBank/DDBJ databases">
        <title>Complete Genome of Trichothecium roseum strain YXFP-22015, a Plant Pathogen Isolated from Citrus.</title>
        <authorList>
            <person name="Wang Y."/>
            <person name="Zhu L."/>
        </authorList>
    </citation>
    <scope>NUCLEOTIDE SEQUENCE</scope>
    <source>
        <strain evidence="1">YXFP-22015</strain>
    </source>
</reference>